<keyword evidence="2" id="KW-1133">Transmembrane helix</keyword>
<keyword evidence="4" id="KW-1185">Reference proteome</keyword>
<keyword evidence="2" id="KW-0812">Transmembrane</keyword>
<comment type="caution">
    <text evidence="3">The sequence shown here is derived from an EMBL/GenBank/DDBJ whole genome shotgun (WGS) entry which is preliminary data.</text>
</comment>
<dbReference type="Proteomes" id="UP000824120">
    <property type="component" value="Chromosome 4"/>
</dbReference>
<reference evidence="3 4" key="1">
    <citation type="submission" date="2020-09" db="EMBL/GenBank/DDBJ databases">
        <title>De no assembly of potato wild relative species, Solanum commersonii.</title>
        <authorList>
            <person name="Cho K."/>
        </authorList>
    </citation>
    <scope>NUCLEOTIDE SEQUENCE [LARGE SCALE GENOMIC DNA]</scope>
    <source>
        <strain evidence="3">LZ3.2</strain>
        <tissue evidence="3">Leaf</tissue>
    </source>
</reference>
<name>A0A9J5ZL72_SOLCO</name>
<feature type="transmembrane region" description="Helical" evidence="2">
    <location>
        <begin position="59"/>
        <end position="79"/>
    </location>
</feature>
<accession>A0A9J5ZL72</accession>
<evidence type="ECO:0000313" key="4">
    <source>
        <dbReference type="Proteomes" id="UP000824120"/>
    </source>
</evidence>
<evidence type="ECO:0000256" key="2">
    <source>
        <dbReference type="SAM" id="Phobius"/>
    </source>
</evidence>
<dbReference type="OrthoDB" id="1306153at2759"/>
<proteinExistence type="predicted"/>
<keyword evidence="2" id="KW-0472">Membrane</keyword>
<dbReference type="AlphaFoldDB" id="A0A9J5ZL72"/>
<sequence length="143" mass="16412">MAGCYMRKMWSSFMSKTVGSKLPLLLYSSRLSCPSMQDSWLSPAVALFFKVILSQHARWLAVTSCCFILQVHFIFVTEVLHVGRYIRYFLLMLIWRAVVAGMYDKRQGRDDLMSPMPAKMNTADKQQGRDDLMSPMPAKMNSV</sequence>
<gene>
    <name evidence="3" type="ORF">H5410_024164</name>
</gene>
<dbReference type="EMBL" id="JACXVP010000004">
    <property type="protein sequence ID" value="KAG5612883.1"/>
    <property type="molecule type" value="Genomic_DNA"/>
</dbReference>
<organism evidence="3 4">
    <name type="scientific">Solanum commersonii</name>
    <name type="common">Commerson's wild potato</name>
    <name type="synonym">Commerson's nightshade</name>
    <dbReference type="NCBI Taxonomy" id="4109"/>
    <lineage>
        <taxon>Eukaryota</taxon>
        <taxon>Viridiplantae</taxon>
        <taxon>Streptophyta</taxon>
        <taxon>Embryophyta</taxon>
        <taxon>Tracheophyta</taxon>
        <taxon>Spermatophyta</taxon>
        <taxon>Magnoliopsida</taxon>
        <taxon>eudicotyledons</taxon>
        <taxon>Gunneridae</taxon>
        <taxon>Pentapetalae</taxon>
        <taxon>asterids</taxon>
        <taxon>lamiids</taxon>
        <taxon>Solanales</taxon>
        <taxon>Solanaceae</taxon>
        <taxon>Solanoideae</taxon>
        <taxon>Solaneae</taxon>
        <taxon>Solanum</taxon>
    </lineage>
</organism>
<protein>
    <submittedName>
        <fullName evidence="3">Uncharacterized protein</fullName>
    </submittedName>
</protein>
<evidence type="ECO:0000256" key="1">
    <source>
        <dbReference type="SAM" id="MobiDB-lite"/>
    </source>
</evidence>
<feature type="region of interest" description="Disordered" evidence="1">
    <location>
        <begin position="113"/>
        <end position="143"/>
    </location>
</feature>
<evidence type="ECO:0000313" key="3">
    <source>
        <dbReference type="EMBL" id="KAG5612883.1"/>
    </source>
</evidence>
<feature type="transmembrane region" description="Helical" evidence="2">
    <location>
        <begin position="85"/>
        <end position="103"/>
    </location>
</feature>